<dbReference type="InterPro" id="IPR011050">
    <property type="entry name" value="Pectin_lyase_fold/virulence"/>
</dbReference>
<evidence type="ECO:0000259" key="3">
    <source>
        <dbReference type="PROSITE" id="PS50093"/>
    </source>
</evidence>
<keyword evidence="2" id="KW-0732">Signal</keyword>
<dbReference type="Gene3D" id="2.60.40.10">
    <property type="entry name" value="Immunoglobulins"/>
    <property type="match status" value="2"/>
</dbReference>
<dbReference type="EMBL" id="BAAAQN010000001">
    <property type="protein sequence ID" value="GAA2010687.1"/>
    <property type="molecule type" value="Genomic_DNA"/>
</dbReference>
<dbReference type="PANTHER" id="PTHR30032:SF8">
    <property type="entry name" value="GERMINATION-SPECIFIC N-ACETYLMURAMOYL-L-ALANINE AMIDASE"/>
    <property type="match status" value="1"/>
</dbReference>
<dbReference type="InterPro" id="IPR012334">
    <property type="entry name" value="Pectin_lyas_fold"/>
</dbReference>
<dbReference type="Pfam" id="PF04122">
    <property type="entry name" value="CW_binding_2"/>
    <property type="match status" value="3"/>
</dbReference>
<dbReference type="CDD" id="cd00146">
    <property type="entry name" value="PKD"/>
    <property type="match status" value="1"/>
</dbReference>
<evidence type="ECO:0000256" key="1">
    <source>
        <dbReference type="SAM" id="MobiDB-lite"/>
    </source>
</evidence>
<organism evidence="4 5">
    <name type="scientific">Catenulispora yoronensis</name>
    <dbReference type="NCBI Taxonomy" id="450799"/>
    <lineage>
        <taxon>Bacteria</taxon>
        <taxon>Bacillati</taxon>
        <taxon>Actinomycetota</taxon>
        <taxon>Actinomycetes</taxon>
        <taxon>Catenulisporales</taxon>
        <taxon>Catenulisporaceae</taxon>
        <taxon>Catenulispora</taxon>
    </lineage>
</organism>
<dbReference type="SMART" id="SM00089">
    <property type="entry name" value="PKD"/>
    <property type="match status" value="2"/>
</dbReference>
<comment type="caution">
    <text evidence="4">The sequence shown here is derived from an EMBL/GenBank/DDBJ whole genome shotgun (WGS) entry which is preliminary data.</text>
</comment>
<proteinExistence type="predicted"/>
<feature type="signal peptide" evidence="2">
    <location>
        <begin position="1"/>
        <end position="28"/>
    </location>
</feature>
<feature type="region of interest" description="Disordered" evidence="1">
    <location>
        <begin position="354"/>
        <end position="373"/>
    </location>
</feature>
<dbReference type="Pfam" id="PF00801">
    <property type="entry name" value="PKD"/>
    <property type="match status" value="1"/>
</dbReference>
<protein>
    <recommendedName>
        <fullName evidence="3">PKD domain-containing protein</fullName>
    </recommendedName>
</protein>
<reference evidence="5" key="1">
    <citation type="journal article" date="2019" name="Int. J. Syst. Evol. Microbiol.">
        <title>The Global Catalogue of Microorganisms (GCM) 10K type strain sequencing project: providing services to taxonomists for standard genome sequencing and annotation.</title>
        <authorList>
            <consortium name="The Broad Institute Genomics Platform"/>
            <consortium name="The Broad Institute Genome Sequencing Center for Infectious Disease"/>
            <person name="Wu L."/>
            <person name="Ma J."/>
        </authorList>
    </citation>
    <scope>NUCLEOTIDE SEQUENCE [LARGE SCALE GENOMIC DNA]</scope>
    <source>
        <strain evidence="5">JCM 16014</strain>
    </source>
</reference>
<dbReference type="InterPro" id="IPR035986">
    <property type="entry name" value="PKD_dom_sf"/>
</dbReference>
<dbReference type="SUPFAM" id="SSF49299">
    <property type="entry name" value="PKD domain"/>
    <property type="match status" value="2"/>
</dbReference>
<dbReference type="PROSITE" id="PS50093">
    <property type="entry name" value="PKD"/>
    <property type="match status" value="1"/>
</dbReference>
<keyword evidence="5" id="KW-1185">Reference proteome</keyword>
<dbReference type="PANTHER" id="PTHR30032">
    <property type="entry name" value="N-ACETYLMURAMOYL-L-ALANINE AMIDASE-RELATED"/>
    <property type="match status" value="1"/>
</dbReference>
<feature type="domain" description="PKD" evidence="3">
    <location>
        <begin position="522"/>
        <end position="582"/>
    </location>
</feature>
<dbReference type="Proteomes" id="UP001500751">
    <property type="component" value="Unassembled WGS sequence"/>
</dbReference>
<feature type="chain" id="PRO_5046138830" description="PKD domain-containing protein" evidence="2">
    <location>
        <begin position="29"/>
        <end position="894"/>
    </location>
</feature>
<evidence type="ECO:0000313" key="5">
    <source>
        <dbReference type="Proteomes" id="UP001500751"/>
    </source>
</evidence>
<dbReference type="RefSeq" id="WP_344663410.1">
    <property type="nucleotide sequence ID" value="NZ_BAAAQN010000001.1"/>
</dbReference>
<dbReference type="InterPro" id="IPR000601">
    <property type="entry name" value="PKD_dom"/>
</dbReference>
<dbReference type="SUPFAM" id="SSF51126">
    <property type="entry name" value="Pectin lyase-like"/>
    <property type="match status" value="1"/>
</dbReference>
<evidence type="ECO:0000313" key="4">
    <source>
        <dbReference type="EMBL" id="GAA2010687.1"/>
    </source>
</evidence>
<dbReference type="Gene3D" id="2.160.20.10">
    <property type="entry name" value="Single-stranded right-handed beta-helix, Pectin lyase-like"/>
    <property type="match status" value="1"/>
</dbReference>
<sequence length="894" mass="92151">MRSRPIVFGAVCAVVASFDVAAPGLAHAASVIHVRQVSGCSDTAANAGSDAVPYCSISAAVSVVQPGQEVEVGEGTYKESVTVSRSGTPQAPIVIAAEPDTLVYLQNFIDNAHSGPVPLKLDHVHDVTVRGLRVQGSEQDAVLVDGSSDVVLDHLFASGGDSTSSVEVTGGSSNVTLSRSNLGGYEAPAVLVHGGSRDTTITTNNLGLGQDGIVVDGATGTVVTSNTVWKLKGSSVVLKNGATGSTVENNVLIPPRTAKPATDTPVFSVDAASAPNTVADYNTVQAGAGYAAYSWAGAVQHTQETFTQASGQGTHDIVQIGDEQNGGWPSYLAVEGDSRIDSANVAAPGELPSDIDGVTALDDPRVRNTGTGSGYRDRGAYEFKDPLASGDISLVPAAAPIGVPVTIKVNPSVGWSKNLTYTFTFDDDNPTTVSGPDSTVQHTFTTVGRRTVRYRVTDDLGAETPWLGVYFEAGTPGDPLVPVLSTSSLGVEYDYRGRPAVRIVVGMYPSRDPWEITQAYVDFGDGTPEQGPISVDANQDLDQDHLYYASGTYTVKLTLTDYIGRTASTTQKVTVTVPTLPATQATVHRIGGGDRYDTARLVSQAQWKDGAASAVVLARGDQAPDALAGVPFAARMEGPLLLTDPKSLDQETKAEIARVTGGPSADKTVYILGGDSAVSPSVESGLRAAGYHVVRYQGADRFKTALAVASAFGNSWRVIVATGQDFPDAVAAGPLGARESAPIVLSDGNALDPATAAFILAHQEIEPVGGFAQRAVATLNTTGRTVDQTLSGPTRYDTAVAVANALIQLTGQAPTGVGIASGQMFPDALTGGTYAAHLGIPLLLTEPTALPPATRIPLTGWANSLATVTVFGGDKAVTGAVVDAVAAAVKGTVK</sequence>
<dbReference type="InterPro" id="IPR051922">
    <property type="entry name" value="Bact_Sporulation_Assoc"/>
</dbReference>
<dbReference type="InterPro" id="IPR022409">
    <property type="entry name" value="PKD/Chitinase_dom"/>
</dbReference>
<evidence type="ECO:0000256" key="2">
    <source>
        <dbReference type="SAM" id="SignalP"/>
    </source>
</evidence>
<name>A0ABP5EWZ2_9ACTN</name>
<dbReference type="Pfam" id="PF13229">
    <property type="entry name" value="Beta_helix"/>
    <property type="match status" value="1"/>
</dbReference>
<gene>
    <name evidence="4" type="ORF">GCM10009839_00760</name>
</gene>
<dbReference type="InterPro" id="IPR007253">
    <property type="entry name" value="Cell_wall-bd_2"/>
</dbReference>
<dbReference type="Gene3D" id="3.40.50.12090">
    <property type="match status" value="2"/>
</dbReference>
<dbReference type="InterPro" id="IPR013783">
    <property type="entry name" value="Ig-like_fold"/>
</dbReference>
<dbReference type="InterPro" id="IPR039448">
    <property type="entry name" value="Beta_helix"/>
</dbReference>
<dbReference type="Pfam" id="PF18911">
    <property type="entry name" value="PKD_4"/>
    <property type="match status" value="1"/>
</dbReference>
<accession>A0ABP5EWZ2</accession>